<sequence>MTEPSSSFIRENVVKDAATGDIYIPSSRRPDGTWRKPIKVKQGYVPQEEVPIYESKGAQIAKQKEKVKKTIPGAIFVDDLEREQKEKIKKTDKTEGLSKRMSEIKISTKITPEQIEADMRQKKARKLKKLLREIEQIEEKMNKNQPVEKEQIEKLKKKDDIEKELNELGIEDD</sequence>
<keyword evidence="5" id="KW-1185">Reference proteome</keyword>
<dbReference type="InterPro" id="IPR015362">
    <property type="entry name" value="WIBG_mago-bd"/>
</dbReference>
<keyword evidence="2" id="KW-0175">Coiled coil</keyword>
<dbReference type="GO" id="GO:0005737">
    <property type="term" value="C:cytoplasm"/>
    <property type="evidence" value="ECO:0007669"/>
    <property type="project" value="TreeGrafter"/>
</dbReference>
<comment type="similarity">
    <text evidence="1">Belongs to the pym family.</text>
</comment>
<proteinExistence type="inferred from homology"/>
<comment type="caution">
    <text evidence="4">The sequence shown here is derived from an EMBL/GenBank/DDBJ whole genome shotgun (WGS) entry which is preliminary data.</text>
</comment>
<organism evidence="4 5">
    <name type="scientific">Brachionus calyciflorus</name>
    <dbReference type="NCBI Taxonomy" id="104777"/>
    <lineage>
        <taxon>Eukaryota</taxon>
        <taxon>Metazoa</taxon>
        <taxon>Spiralia</taxon>
        <taxon>Gnathifera</taxon>
        <taxon>Rotifera</taxon>
        <taxon>Eurotatoria</taxon>
        <taxon>Monogononta</taxon>
        <taxon>Pseudotrocha</taxon>
        <taxon>Ploima</taxon>
        <taxon>Brachionidae</taxon>
        <taxon>Brachionus</taxon>
    </lineage>
</organism>
<dbReference type="PANTHER" id="PTHR22959:SF0">
    <property type="entry name" value="PARTNER OF Y14 AND MAGO"/>
    <property type="match status" value="1"/>
</dbReference>
<dbReference type="GO" id="GO:1903259">
    <property type="term" value="P:exon-exon junction complex disassembly"/>
    <property type="evidence" value="ECO:0007669"/>
    <property type="project" value="InterPro"/>
</dbReference>
<dbReference type="SMART" id="SM01273">
    <property type="entry name" value="Mago-bind"/>
    <property type="match status" value="1"/>
</dbReference>
<dbReference type="OrthoDB" id="21625at2759"/>
<protein>
    <recommendedName>
        <fullName evidence="3">WIBG Mago-binding domain-containing protein</fullName>
    </recommendedName>
</protein>
<evidence type="ECO:0000256" key="1">
    <source>
        <dbReference type="ARBA" id="ARBA00009394"/>
    </source>
</evidence>
<evidence type="ECO:0000313" key="5">
    <source>
        <dbReference type="Proteomes" id="UP000663879"/>
    </source>
</evidence>
<gene>
    <name evidence="4" type="ORF">OXX778_LOCUS4457</name>
</gene>
<dbReference type="EMBL" id="CAJNOC010000437">
    <property type="protein sequence ID" value="CAF0761519.1"/>
    <property type="molecule type" value="Genomic_DNA"/>
</dbReference>
<dbReference type="InterPro" id="IPR039333">
    <property type="entry name" value="PYM1"/>
</dbReference>
<dbReference type="Pfam" id="PF09282">
    <property type="entry name" value="Mago-bind"/>
    <property type="match status" value="1"/>
</dbReference>
<dbReference type="InterPro" id="IPR036348">
    <property type="entry name" value="WIBG_N_sf"/>
</dbReference>
<feature type="domain" description="WIBG Mago-binding" evidence="3">
    <location>
        <begin position="20"/>
        <end position="46"/>
    </location>
</feature>
<evidence type="ECO:0000259" key="3">
    <source>
        <dbReference type="SMART" id="SM01273"/>
    </source>
</evidence>
<dbReference type="AlphaFoldDB" id="A0A813Q3N9"/>
<dbReference type="GO" id="GO:0003723">
    <property type="term" value="F:RNA binding"/>
    <property type="evidence" value="ECO:0007669"/>
    <property type="project" value="TreeGrafter"/>
</dbReference>
<accession>A0A813Q3N9</accession>
<name>A0A813Q3N9_9BILA</name>
<dbReference type="PANTHER" id="PTHR22959">
    <property type="entry name" value="PYM PROTEIN"/>
    <property type="match status" value="1"/>
</dbReference>
<dbReference type="GO" id="GO:0035145">
    <property type="term" value="C:exon-exon junction complex"/>
    <property type="evidence" value="ECO:0007669"/>
    <property type="project" value="TreeGrafter"/>
</dbReference>
<dbReference type="Proteomes" id="UP000663879">
    <property type="component" value="Unassembled WGS sequence"/>
</dbReference>
<feature type="coiled-coil region" evidence="2">
    <location>
        <begin position="120"/>
        <end position="167"/>
    </location>
</feature>
<evidence type="ECO:0000313" key="4">
    <source>
        <dbReference type="EMBL" id="CAF0761519.1"/>
    </source>
</evidence>
<reference evidence="4" key="1">
    <citation type="submission" date="2021-02" db="EMBL/GenBank/DDBJ databases">
        <authorList>
            <person name="Nowell W R."/>
        </authorList>
    </citation>
    <scope>NUCLEOTIDE SEQUENCE</scope>
    <source>
        <strain evidence="4">Ploen Becks lab</strain>
    </source>
</reference>
<evidence type="ECO:0000256" key="2">
    <source>
        <dbReference type="SAM" id="Coils"/>
    </source>
</evidence>
<dbReference type="SUPFAM" id="SSF101931">
    <property type="entry name" value="Pym (Within the bgcn gene intron protein, WIBG), N-terminal domain"/>
    <property type="match status" value="1"/>
</dbReference>